<feature type="domain" description="HTH gntR-type" evidence="4">
    <location>
        <begin position="22"/>
        <end position="89"/>
    </location>
</feature>
<dbReference type="EMBL" id="JBHRTP010000016">
    <property type="protein sequence ID" value="MFC3107504.1"/>
    <property type="molecule type" value="Genomic_DNA"/>
</dbReference>
<dbReference type="PROSITE" id="PS50949">
    <property type="entry name" value="HTH_GNTR"/>
    <property type="match status" value="1"/>
</dbReference>
<dbReference type="SUPFAM" id="SSF48008">
    <property type="entry name" value="GntR ligand-binding domain-like"/>
    <property type="match status" value="1"/>
</dbReference>
<evidence type="ECO:0000256" key="3">
    <source>
        <dbReference type="ARBA" id="ARBA00023163"/>
    </source>
</evidence>
<dbReference type="PRINTS" id="PR00035">
    <property type="entry name" value="HTHGNTR"/>
</dbReference>
<sequence length="249" mass="28197">MQNSEFQGNKTSASSLPKVERPRLHDAVVDHLRQFIIEGALAPGMKLNERELCEMLGVSRTPLREALKVLAAEGLIEISPNRGATVSRMTESEIWETFELMGGLEAFSGELACERITPAELAEIKAIHYNMLACRVQNDLPGYYARNHEIHDRINQAARNSALRQMYVLVNRRLQALRFRSNFQTQKWDSAIHDHDEMIKALESRDGKKLAAILRQHLLDKRDAVLQIQRADSVASNQTEPSDRADLSL</sequence>
<gene>
    <name evidence="5" type="ORF">ACFOFO_05950</name>
</gene>
<evidence type="ECO:0000313" key="5">
    <source>
        <dbReference type="EMBL" id="MFC3107504.1"/>
    </source>
</evidence>
<reference evidence="6" key="1">
    <citation type="journal article" date="2019" name="Int. J. Syst. Evol. Microbiol.">
        <title>The Global Catalogue of Microorganisms (GCM) 10K type strain sequencing project: providing services to taxonomists for standard genome sequencing and annotation.</title>
        <authorList>
            <consortium name="The Broad Institute Genomics Platform"/>
            <consortium name="The Broad Institute Genome Sequencing Center for Infectious Disease"/>
            <person name="Wu L."/>
            <person name="Ma J."/>
        </authorList>
    </citation>
    <scope>NUCLEOTIDE SEQUENCE [LARGE SCALE GENOMIC DNA]</scope>
    <source>
        <strain evidence="6">KCTC 42986</strain>
    </source>
</reference>
<evidence type="ECO:0000256" key="1">
    <source>
        <dbReference type="ARBA" id="ARBA00023015"/>
    </source>
</evidence>
<dbReference type="Pfam" id="PF07729">
    <property type="entry name" value="FCD"/>
    <property type="match status" value="1"/>
</dbReference>
<dbReference type="PANTHER" id="PTHR43537">
    <property type="entry name" value="TRANSCRIPTIONAL REGULATOR, GNTR FAMILY"/>
    <property type="match status" value="1"/>
</dbReference>
<keyword evidence="6" id="KW-1185">Reference proteome</keyword>
<dbReference type="RefSeq" id="WP_390331116.1">
    <property type="nucleotide sequence ID" value="NZ_JBHRTP010000016.1"/>
</dbReference>
<dbReference type="Proteomes" id="UP001595530">
    <property type="component" value="Unassembled WGS sequence"/>
</dbReference>
<dbReference type="SMART" id="SM00895">
    <property type="entry name" value="FCD"/>
    <property type="match status" value="1"/>
</dbReference>
<organism evidence="5 6">
    <name type="scientific">Undibacterium arcticum</name>
    <dbReference type="NCBI Taxonomy" id="1762892"/>
    <lineage>
        <taxon>Bacteria</taxon>
        <taxon>Pseudomonadati</taxon>
        <taxon>Pseudomonadota</taxon>
        <taxon>Betaproteobacteria</taxon>
        <taxon>Burkholderiales</taxon>
        <taxon>Oxalobacteraceae</taxon>
        <taxon>Undibacterium</taxon>
    </lineage>
</organism>
<keyword evidence="1" id="KW-0805">Transcription regulation</keyword>
<dbReference type="Gene3D" id="1.10.10.10">
    <property type="entry name" value="Winged helix-like DNA-binding domain superfamily/Winged helix DNA-binding domain"/>
    <property type="match status" value="1"/>
</dbReference>
<keyword evidence="2" id="KW-0238">DNA-binding</keyword>
<evidence type="ECO:0000313" key="6">
    <source>
        <dbReference type="Proteomes" id="UP001595530"/>
    </source>
</evidence>
<keyword evidence="3" id="KW-0804">Transcription</keyword>
<dbReference type="Gene3D" id="1.20.120.530">
    <property type="entry name" value="GntR ligand-binding domain-like"/>
    <property type="match status" value="1"/>
</dbReference>
<dbReference type="SUPFAM" id="SSF46785">
    <property type="entry name" value="Winged helix' DNA-binding domain"/>
    <property type="match status" value="1"/>
</dbReference>
<dbReference type="InterPro" id="IPR011711">
    <property type="entry name" value="GntR_C"/>
</dbReference>
<proteinExistence type="predicted"/>
<dbReference type="InterPro" id="IPR036388">
    <property type="entry name" value="WH-like_DNA-bd_sf"/>
</dbReference>
<comment type="caution">
    <text evidence="5">The sequence shown here is derived from an EMBL/GenBank/DDBJ whole genome shotgun (WGS) entry which is preliminary data.</text>
</comment>
<dbReference type="PANTHER" id="PTHR43537:SF50">
    <property type="entry name" value="TRANSCRIPTIONAL REGULATORY PROTEIN"/>
    <property type="match status" value="1"/>
</dbReference>
<dbReference type="CDD" id="cd07377">
    <property type="entry name" value="WHTH_GntR"/>
    <property type="match status" value="1"/>
</dbReference>
<evidence type="ECO:0000259" key="4">
    <source>
        <dbReference type="PROSITE" id="PS50949"/>
    </source>
</evidence>
<name>A0ABV7F034_9BURK</name>
<dbReference type="InterPro" id="IPR008920">
    <property type="entry name" value="TF_FadR/GntR_C"/>
</dbReference>
<dbReference type="SMART" id="SM00345">
    <property type="entry name" value="HTH_GNTR"/>
    <property type="match status" value="1"/>
</dbReference>
<accession>A0ABV7F034</accession>
<protein>
    <submittedName>
        <fullName evidence="5">GntR family transcriptional regulator</fullName>
    </submittedName>
</protein>
<evidence type="ECO:0000256" key="2">
    <source>
        <dbReference type="ARBA" id="ARBA00023125"/>
    </source>
</evidence>
<dbReference type="Pfam" id="PF00392">
    <property type="entry name" value="GntR"/>
    <property type="match status" value="1"/>
</dbReference>
<dbReference type="InterPro" id="IPR000524">
    <property type="entry name" value="Tscrpt_reg_HTH_GntR"/>
</dbReference>
<dbReference type="InterPro" id="IPR036390">
    <property type="entry name" value="WH_DNA-bd_sf"/>
</dbReference>